<evidence type="ECO:0000313" key="2">
    <source>
        <dbReference type="Proteomes" id="UP000430872"/>
    </source>
</evidence>
<dbReference type="EMBL" id="MK290737">
    <property type="protein sequence ID" value="AZV02090.1"/>
    <property type="molecule type" value="Genomic_DNA"/>
</dbReference>
<protein>
    <submittedName>
        <fullName evidence="1">Uncharacterized protein</fullName>
    </submittedName>
</protein>
<gene>
    <name evidence="1" type="ORF">Arno162_50</name>
</gene>
<name>A0A678ZS24_9CAUD</name>
<accession>A0A678ZS24</accession>
<dbReference type="Proteomes" id="UP000430872">
    <property type="component" value="Segment"/>
</dbReference>
<proteinExistence type="predicted"/>
<reference evidence="1 2" key="1">
    <citation type="submission" date="2018-12" db="EMBL/GenBank/DDBJ databases">
        <authorList>
            <person name="Shneider M.M."/>
            <person name="Kabilov M.R."/>
            <person name="Miroshnikov K.A."/>
        </authorList>
    </citation>
    <scope>NUCLEOTIDE SEQUENCE [LARGE SCALE GENOMIC DNA]</scope>
</reference>
<evidence type="ECO:0000313" key="1">
    <source>
        <dbReference type="EMBL" id="AZV02090.1"/>
    </source>
</evidence>
<sequence>MIDYGDKFSSRYFGKVVVIGYNHPFFTVKIVEQGENNWATVGGYVQFWTDDLSWVNDPNIYDRQKLMRGWD</sequence>
<keyword evidence="2" id="KW-1185">Reference proteome</keyword>
<organism evidence="1 2">
    <name type="scientific">Pectobacterium phage Arno162</name>
    <dbReference type="NCBI Taxonomy" id="2500577"/>
    <lineage>
        <taxon>Viruses</taxon>
        <taxon>Duplodnaviria</taxon>
        <taxon>Heunggongvirae</taxon>
        <taxon>Uroviricota</taxon>
        <taxon>Caudoviricetes</taxon>
        <taxon>Andersonviridae</taxon>
        <taxon>Andersonviridae incertae sedis</taxon>
        <taxon>Arnovirus</taxon>
        <taxon>Arnovirus arno162</taxon>
    </lineage>
</organism>